<evidence type="ECO:0000313" key="2">
    <source>
        <dbReference type="EMBL" id="KYN45028.1"/>
    </source>
</evidence>
<feature type="region of interest" description="Disordered" evidence="1">
    <location>
        <begin position="1"/>
        <end position="47"/>
    </location>
</feature>
<feature type="compositionally biased region" description="Basic and acidic residues" evidence="1">
    <location>
        <begin position="1"/>
        <end position="26"/>
    </location>
</feature>
<name>A0A195FX62_9HYME</name>
<keyword evidence="3" id="KW-1185">Reference proteome</keyword>
<sequence length="78" mass="8295">GTELLDRFGRVQVPDRKGAVEKDRRKSSGTSLRPEAPNEPGIEGGNGNLCSCSAKRTYESASTFKLKGPGSICREGAL</sequence>
<evidence type="ECO:0000256" key="1">
    <source>
        <dbReference type="SAM" id="MobiDB-lite"/>
    </source>
</evidence>
<accession>A0A195FX62</accession>
<dbReference type="Proteomes" id="UP000078541">
    <property type="component" value="Unassembled WGS sequence"/>
</dbReference>
<reference evidence="2 3" key="1">
    <citation type="submission" date="2016-03" db="EMBL/GenBank/DDBJ databases">
        <title>Trachymyrmex septentrionalis WGS genome.</title>
        <authorList>
            <person name="Nygaard S."/>
            <person name="Hu H."/>
            <person name="Boomsma J."/>
            <person name="Zhang G."/>
        </authorList>
    </citation>
    <scope>NUCLEOTIDE SEQUENCE [LARGE SCALE GENOMIC DNA]</scope>
    <source>
        <strain evidence="2">Tsep2-gDNA-1</strain>
        <tissue evidence="2">Whole body</tissue>
    </source>
</reference>
<protein>
    <submittedName>
        <fullName evidence="2">Uncharacterized protein</fullName>
    </submittedName>
</protein>
<evidence type="ECO:0000313" key="3">
    <source>
        <dbReference type="Proteomes" id="UP000078541"/>
    </source>
</evidence>
<dbReference type="AlphaFoldDB" id="A0A195FX62"/>
<proteinExistence type="predicted"/>
<gene>
    <name evidence="2" type="ORF">ALC56_00502</name>
</gene>
<dbReference type="EMBL" id="KQ981200">
    <property type="protein sequence ID" value="KYN45028.1"/>
    <property type="molecule type" value="Genomic_DNA"/>
</dbReference>
<feature type="non-terminal residue" evidence="2">
    <location>
        <position position="1"/>
    </location>
</feature>
<organism evidence="2 3">
    <name type="scientific">Trachymyrmex septentrionalis</name>
    <dbReference type="NCBI Taxonomy" id="34720"/>
    <lineage>
        <taxon>Eukaryota</taxon>
        <taxon>Metazoa</taxon>
        <taxon>Ecdysozoa</taxon>
        <taxon>Arthropoda</taxon>
        <taxon>Hexapoda</taxon>
        <taxon>Insecta</taxon>
        <taxon>Pterygota</taxon>
        <taxon>Neoptera</taxon>
        <taxon>Endopterygota</taxon>
        <taxon>Hymenoptera</taxon>
        <taxon>Apocrita</taxon>
        <taxon>Aculeata</taxon>
        <taxon>Formicoidea</taxon>
        <taxon>Formicidae</taxon>
        <taxon>Myrmicinae</taxon>
        <taxon>Trachymyrmex</taxon>
    </lineage>
</organism>